<evidence type="ECO:0000313" key="2">
    <source>
        <dbReference type="EMBL" id="PDQ34632.1"/>
    </source>
</evidence>
<keyword evidence="1" id="KW-1133">Transmembrane helix</keyword>
<reference evidence="3" key="1">
    <citation type="submission" date="2017-03" db="EMBL/GenBank/DDBJ databases">
        <authorList>
            <person name="Lund M.B."/>
        </authorList>
    </citation>
    <scope>NUCLEOTIDE SEQUENCE [LARGE SCALE GENOMIC DNA]</scope>
</reference>
<accession>A0A2A6FP18</accession>
<evidence type="ECO:0000313" key="3">
    <source>
        <dbReference type="Proteomes" id="UP000219994"/>
    </source>
</evidence>
<dbReference type="EMBL" id="NAEP01000050">
    <property type="protein sequence ID" value="PDQ34632.1"/>
    <property type="molecule type" value="Genomic_DNA"/>
</dbReference>
<dbReference type="Proteomes" id="UP000219994">
    <property type="component" value="Unassembled WGS sequence"/>
</dbReference>
<comment type="caution">
    <text evidence="2">The sequence shown here is derived from an EMBL/GenBank/DDBJ whole genome shotgun (WGS) entry which is preliminary data.</text>
</comment>
<keyword evidence="1" id="KW-0472">Membrane</keyword>
<name>A0A2A6FP18_9MICO</name>
<organism evidence="2 3">
    <name type="scientific">Candidatus Lumbricidiphila eiseniae</name>
    <dbReference type="NCBI Taxonomy" id="1969409"/>
    <lineage>
        <taxon>Bacteria</taxon>
        <taxon>Bacillati</taxon>
        <taxon>Actinomycetota</taxon>
        <taxon>Actinomycetes</taxon>
        <taxon>Micrococcales</taxon>
        <taxon>Microbacteriaceae</taxon>
        <taxon>Candidatus Lumbricidiphila</taxon>
    </lineage>
</organism>
<protein>
    <submittedName>
        <fullName evidence="2">Uncharacterized protein</fullName>
    </submittedName>
</protein>
<proteinExistence type="predicted"/>
<evidence type="ECO:0000256" key="1">
    <source>
        <dbReference type="SAM" id="Phobius"/>
    </source>
</evidence>
<sequence>MFRSEVHRRATLVAEPIKVRPCSGLKCNTVVVWFCVVLVDLGWCCLAEAFLGLVVVLGDDLLEFLSVTVQKSVRVGR</sequence>
<dbReference type="AlphaFoldDB" id="A0A2A6FP18"/>
<feature type="transmembrane region" description="Helical" evidence="1">
    <location>
        <begin position="30"/>
        <end position="57"/>
    </location>
</feature>
<keyword evidence="1" id="KW-0812">Transmembrane</keyword>
<gene>
    <name evidence="2" type="ORF">B5766_10675</name>
</gene>